<dbReference type="PANTHER" id="PTHR34139">
    <property type="entry name" value="UPF0331 PROTEIN MJ0127"/>
    <property type="match status" value="1"/>
</dbReference>
<keyword evidence="1" id="KW-0597">Phosphoprotein</keyword>
<evidence type="ECO:0000256" key="3">
    <source>
        <dbReference type="ARBA" id="ARBA00022722"/>
    </source>
</evidence>
<dbReference type="GO" id="GO:0016787">
    <property type="term" value="F:hydrolase activity"/>
    <property type="evidence" value="ECO:0007669"/>
    <property type="project" value="UniProtKB-KW"/>
</dbReference>
<keyword evidence="4" id="KW-0547">Nucleotide-binding</keyword>
<keyword evidence="3" id="KW-0540">Nuclease</keyword>
<dbReference type="GO" id="GO:0004540">
    <property type="term" value="F:RNA nuclease activity"/>
    <property type="evidence" value="ECO:0007669"/>
    <property type="project" value="InterPro"/>
</dbReference>
<dbReference type="HOGENOM" id="CLU_142825_3_2_5"/>
<dbReference type="STRING" id="316056.RPC_0274"/>
<sequence length="114" mass="12951">MRSDASLAALRDIRNHIDLATRFIEGYDLAGFKADLRTLYAVTRCLEIISEASRRLSDDVKVRHSQIAWKQISGAGNIYRHDYEEVGAQLVWDTVARALPTLRAVVEHEIDRQA</sequence>
<evidence type="ECO:0000313" key="6">
    <source>
        <dbReference type="EMBL" id="ABD85849.1"/>
    </source>
</evidence>
<keyword evidence="2" id="KW-1277">Toxin-antitoxin system</keyword>
<evidence type="ECO:0000256" key="1">
    <source>
        <dbReference type="ARBA" id="ARBA00022553"/>
    </source>
</evidence>
<evidence type="ECO:0000256" key="5">
    <source>
        <dbReference type="ARBA" id="ARBA00022801"/>
    </source>
</evidence>
<accession>Q21CN7</accession>
<dbReference type="GO" id="GO:0110001">
    <property type="term" value="C:toxin-antitoxin complex"/>
    <property type="evidence" value="ECO:0007669"/>
    <property type="project" value="InterPro"/>
</dbReference>
<dbReference type="eggNOG" id="COG2361">
    <property type="taxonomic scope" value="Bacteria"/>
</dbReference>
<dbReference type="AlphaFoldDB" id="Q21CN7"/>
<name>Q21CN7_RHOPB</name>
<dbReference type="InterPro" id="IPR008201">
    <property type="entry name" value="HepT-like"/>
</dbReference>
<gene>
    <name evidence="6" type="ordered locus">RPC_0274</name>
</gene>
<evidence type="ECO:0008006" key="7">
    <source>
        <dbReference type="Google" id="ProtNLM"/>
    </source>
</evidence>
<dbReference type="OrthoDB" id="4829434at2"/>
<evidence type="ECO:0000256" key="2">
    <source>
        <dbReference type="ARBA" id="ARBA00022649"/>
    </source>
</evidence>
<evidence type="ECO:0000256" key="4">
    <source>
        <dbReference type="ARBA" id="ARBA00022741"/>
    </source>
</evidence>
<dbReference type="RefSeq" id="WP_011470757.1">
    <property type="nucleotide sequence ID" value="NC_007925.1"/>
</dbReference>
<dbReference type="KEGG" id="rpc:RPC_0274"/>
<dbReference type="InterPro" id="IPR051813">
    <property type="entry name" value="HepT_RNase_toxin"/>
</dbReference>
<organism evidence="6">
    <name type="scientific">Rhodopseudomonas palustris (strain BisB18)</name>
    <dbReference type="NCBI Taxonomy" id="316056"/>
    <lineage>
        <taxon>Bacteria</taxon>
        <taxon>Pseudomonadati</taxon>
        <taxon>Pseudomonadota</taxon>
        <taxon>Alphaproteobacteria</taxon>
        <taxon>Hyphomicrobiales</taxon>
        <taxon>Nitrobacteraceae</taxon>
        <taxon>Rhodopseudomonas</taxon>
    </lineage>
</organism>
<dbReference type="PANTHER" id="PTHR34139:SF1">
    <property type="entry name" value="RNASE MJ1380-RELATED"/>
    <property type="match status" value="1"/>
</dbReference>
<protein>
    <recommendedName>
        <fullName evidence="7">DUF86 domain-containing protein</fullName>
    </recommendedName>
</protein>
<proteinExistence type="predicted"/>
<dbReference type="GO" id="GO:0000166">
    <property type="term" value="F:nucleotide binding"/>
    <property type="evidence" value="ECO:0007669"/>
    <property type="project" value="UniProtKB-KW"/>
</dbReference>
<dbReference type="Pfam" id="PF01934">
    <property type="entry name" value="HepT-like"/>
    <property type="match status" value="1"/>
</dbReference>
<reference evidence="6" key="1">
    <citation type="submission" date="2006-03" db="EMBL/GenBank/DDBJ databases">
        <title>Complete sequence of Rhodopseudomonas palustris BisB18.</title>
        <authorList>
            <consortium name="US DOE Joint Genome Institute"/>
            <person name="Copeland A."/>
            <person name="Lucas S."/>
            <person name="Lapidus A."/>
            <person name="Barry K."/>
            <person name="Detter J.C."/>
            <person name="Glavina del Rio T."/>
            <person name="Hammon N."/>
            <person name="Israni S."/>
            <person name="Dalin E."/>
            <person name="Tice H."/>
            <person name="Pitluck S."/>
            <person name="Chain P."/>
            <person name="Malfatti S."/>
            <person name="Shin M."/>
            <person name="Vergez L."/>
            <person name="Schmutz J."/>
            <person name="Larimer F."/>
            <person name="Land M."/>
            <person name="Hauser L."/>
            <person name="Pelletier D.A."/>
            <person name="Kyrpides N."/>
            <person name="Anderson I."/>
            <person name="Oda Y."/>
            <person name="Harwood C.S."/>
            <person name="Richardson P."/>
        </authorList>
    </citation>
    <scope>NUCLEOTIDE SEQUENCE [LARGE SCALE GENOMIC DNA]</scope>
    <source>
        <strain evidence="6">BisB18</strain>
    </source>
</reference>
<keyword evidence="5" id="KW-0378">Hydrolase</keyword>
<dbReference type="EMBL" id="CP000301">
    <property type="protein sequence ID" value="ABD85849.1"/>
    <property type="molecule type" value="Genomic_DNA"/>
</dbReference>